<sequence length="153" mass="16557">MKQPRVRASSYVTRSGPGGTELLVFHYPTKPREGHHVPGGGVDPGERPDHAAVRETVEETGIAGTLTHGGLLGADLGRYTNGNPFIGLYFHLLSDEPRDAWTHTMIGDPAAWDTGLPVACRFVPLASAGPLLRTSWLDQSRYLDHLAADPLPR</sequence>
<dbReference type="AlphaFoldDB" id="A0A3D9ZLJ8"/>
<dbReference type="Gene3D" id="3.90.79.10">
    <property type="entry name" value="Nucleoside Triphosphate Pyrophosphohydrolase"/>
    <property type="match status" value="1"/>
</dbReference>
<dbReference type="InterPro" id="IPR020084">
    <property type="entry name" value="NUDIX_hydrolase_CS"/>
</dbReference>
<dbReference type="InterPro" id="IPR015797">
    <property type="entry name" value="NUDIX_hydrolase-like_dom_sf"/>
</dbReference>
<keyword evidence="1" id="KW-0378">Hydrolase</keyword>
<dbReference type="EMBL" id="QUMQ01000001">
    <property type="protein sequence ID" value="REF98145.1"/>
    <property type="molecule type" value="Genomic_DNA"/>
</dbReference>
<dbReference type="GO" id="GO:0016787">
    <property type="term" value="F:hydrolase activity"/>
    <property type="evidence" value="ECO:0007669"/>
    <property type="project" value="UniProtKB-KW"/>
</dbReference>
<dbReference type="Pfam" id="PF00293">
    <property type="entry name" value="NUDIX"/>
    <property type="match status" value="1"/>
</dbReference>
<evidence type="ECO:0000313" key="4">
    <source>
        <dbReference type="Proteomes" id="UP000256913"/>
    </source>
</evidence>
<evidence type="ECO:0000259" key="2">
    <source>
        <dbReference type="PROSITE" id="PS51462"/>
    </source>
</evidence>
<keyword evidence="4" id="KW-1185">Reference proteome</keyword>
<dbReference type="Proteomes" id="UP000256913">
    <property type="component" value="Unassembled WGS sequence"/>
</dbReference>
<dbReference type="InterPro" id="IPR000086">
    <property type="entry name" value="NUDIX_hydrolase_dom"/>
</dbReference>
<dbReference type="SUPFAM" id="SSF55811">
    <property type="entry name" value="Nudix"/>
    <property type="match status" value="1"/>
</dbReference>
<organism evidence="3 4">
    <name type="scientific">Asanoa ferruginea</name>
    <dbReference type="NCBI Taxonomy" id="53367"/>
    <lineage>
        <taxon>Bacteria</taxon>
        <taxon>Bacillati</taxon>
        <taxon>Actinomycetota</taxon>
        <taxon>Actinomycetes</taxon>
        <taxon>Micromonosporales</taxon>
        <taxon>Micromonosporaceae</taxon>
        <taxon>Asanoa</taxon>
    </lineage>
</organism>
<protein>
    <submittedName>
        <fullName evidence="3">NUDIX domain-containing protein</fullName>
    </submittedName>
</protein>
<dbReference type="PROSITE" id="PS51462">
    <property type="entry name" value="NUDIX"/>
    <property type="match status" value="1"/>
</dbReference>
<feature type="domain" description="Nudix hydrolase" evidence="2">
    <location>
        <begin position="4"/>
        <end position="145"/>
    </location>
</feature>
<reference evidence="3 4" key="1">
    <citation type="submission" date="2018-08" db="EMBL/GenBank/DDBJ databases">
        <title>Sequencing the genomes of 1000 actinobacteria strains.</title>
        <authorList>
            <person name="Klenk H.-P."/>
        </authorList>
    </citation>
    <scope>NUCLEOTIDE SEQUENCE [LARGE SCALE GENOMIC DNA]</scope>
    <source>
        <strain evidence="3 4">DSM 44099</strain>
    </source>
</reference>
<gene>
    <name evidence="3" type="ORF">DFJ67_4155</name>
</gene>
<accession>A0A3D9ZLJ8</accession>
<evidence type="ECO:0000313" key="3">
    <source>
        <dbReference type="EMBL" id="REF98145.1"/>
    </source>
</evidence>
<proteinExistence type="predicted"/>
<name>A0A3D9ZLJ8_9ACTN</name>
<evidence type="ECO:0000256" key="1">
    <source>
        <dbReference type="ARBA" id="ARBA00022801"/>
    </source>
</evidence>
<comment type="caution">
    <text evidence="3">The sequence shown here is derived from an EMBL/GenBank/DDBJ whole genome shotgun (WGS) entry which is preliminary data.</text>
</comment>
<dbReference type="PROSITE" id="PS00893">
    <property type="entry name" value="NUDIX_BOX"/>
    <property type="match status" value="1"/>
</dbReference>